<dbReference type="Gene3D" id="3.20.20.150">
    <property type="entry name" value="Divalent-metal-dependent TIM barrel enzymes"/>
    <property type="match status" value="1"/>
</dbReference>
<keyword evidence="3" id="KW-1185">Reference proteome</keyword>
<proteinExistence type="predicted"/>
<dbReference type="AlphaFoldDB" id="A0A8E6B995"/>
<dbReference type="InterPro" id="IPR050312">
    <property type="entry name" value="IolE/XylAMocC-like"/>
</dbReference>
<dbReference type="InterPro" id="IPR013022">
    <property type="entry name" value="Xyl_isomerase-like_TIM-brl"/>
</dbReference>
<protein>
    <submittedName>
        <fullName evidence="2">Sugar phosphate isomerase/epimerase</fullName>
    </submittedName>
</protein>
<dbReference type="Proteomes" id="UP000676194">
    <property type="component" value="Chromosome"/>
</dbReference>
<evidence type="ECO:0000259" key="1">
    <source>
        <dbReference type="Pfam" id="PF01261"/>
    </source>
</evidence>
<name>A0A8E6B995_9BACT</name>
<dbReference type="GO" id="GO:0016853">
    <property type="term" value="F:isomerase activity"/>
    <property type="evidence" value="ECO:0007669"/>
    <property type="project" value="UniProtKB-KW"/>
</dbReference>
<dbReference type="PANTHER" id="PTHR12110">
    <property type="entry name" value="HYDROXYPYRUVATE ISOMERASE"/>
    <property type="match status" value="1"/>
</dbReference>
<dbReference type="RefSeq" id="WP_213499609.1">
    <property type="nucleotide sequence ID" value="NZ_CP074694.1"/>
</dbReference>
<sequence>MITLSAFADEISAEPEEQLAILKASGVKHIEFRSIYKTNVLSLDDPQIASFKKLLDQEGFQISAIGSPIGKIKITDPFEPHLEKFQRAIHLCSFFDTPNIRIFSYYPPDNFDGNWAPYRNEVMRRLQVKAQMAEKAGVKLLHENEHRIYGDSPERVKDLFDTVRHAHFQAVHDPANFVYGGYDPWAGWLANKPHLAHFHVKDWKKGEEHGCLAGQGDSLMEKVVAEVVAMGYSGFFTLEPHLLGGGPTGGVTGPELFPKAIEAIRSILNKLGAKHQ</sequence>
<dbReference type="SUPFAM" id="SSF51658">
    <property type="entry name" value="Xylose isomerase-like"/>
    <property type="match status" value="1"/>
</dbReference>
<dbReference type="InterPro" id="IPR036237">
    <property type="entry name" value="Xyl_isomerase-like_sf"/>
</dbReference>
<gene>
    <name evidence="2" type="ORF">KIH39_11660</name>
</gene>
<evidence type="ECO:0000313" key="2">
    <source>
        <dbReference type="EMBL" id="QVL34530.1"/>
    </source>
</evidence>
<evidence type="ECO:0000313" key="3">
    <source>
        <dbReference type="Proteomes" id="UP000676194"/>
    </source>
</evidence>
<dbReference type="EMBL" id="CP074694">
    <property type="protein sequence ID" value="QVL34530.1"/>
    <property type="molecule type" value="Genomic_DNA"/>
</dbReference>
<organism evidence="2 3">
    <name type="scientific">Telmatocola sphagniphila</name>
    <dbReference type="NCBI Taxonomy" id="1123043"/>
    <lineage>
        <taxon>Bacteria</taxon>
        <taxon>Pseudomonadati</taxon>
        <taxon>Planctomycetota</taxon>
        <taxon>Planctomycetia</taxon>
        <taxon>Gemmatales</taxon>
        <taxon>Gemmataceae</taxon>
    </lineage>
</organism>
<feature type="domain" description="Xylose isomerase-like TIM barrel" evidence="1">
    <location>
        <begin position="20"/>
        <end position="264"/>
    </location>
</feature>
<keyword evidence="2" id="KW-0413">Isomerase</keyword>
<dbReference type="PANTHER" id="PTHR12110:SF53">
    <property type="entry name" value="BLR5974 PROTEIN"/>
    <property type="match status" value="1"/>
</dbReference>
<dbReference type="Pfam" id="PF01261">
    <property type="entry name" value="AP_endonuc_2"/>
    <property type="match status" value="1"/>
</dbReference>
<dbReference type="KEGG" id="tsph:KIH39_11660"/>
<accession>A0A8E6B995</accession>
<reference evidence="2" key="1">
    <citation type="submission" date="2021-05" db="EMBL/GenBank/DDBJ databases">
        <title>Complete genome sequence of the cellulolytic planctomycete Telmatocola sphagniphila SP2T and characterization of the first cellulase from planctomycetes.</title>
        <authorList>
            <person name="Rakitin A.L."/>
            <person name="Beletsky A.V."/>
            <person name="Naumoff D.G."/>
            <person name="Kulichevskaya I.S."/>
            <person name="Mardanov A.V."/>
            <person name="Ravin N.V."/>
            <person name="Dedysh S.N."/>
        </authorList>
    </citation>
    <scope>NUCLEOTIDE SEQUENCE</scope>
    <source>
        <strain evidence="2">SP2T</strain>
    </source>
</reference>